<dbReference type="Proteomes" id="UP001154282">
    <property type="component" value="Unassembled WGS sequence"/>
</dbReference>
<feature type="region of interest" description="Disordered" evidence="1">
    <location>
        <begin position="1"/>
        <end position="54"/>
    </location>
</feature>
<proteinExistence type="predicted"/>
<name>A0AAV0MFD8_9ROSI</name>
<sequence>MLNWVFKSKPTSSNSMCRRKVASMPSSTRTSLSRSSSSWSSSSNPSRISSGSGSQIASLPMIFSWATNKVDKLCFRGSSSTDQGRSLCINALKLHEPYKGVESDSEPFPRRRSNQSRQRSLHPVSFHAADPHQRIRHR</sequence>
<dbReference type="AlphaFoldDB" id="A0AAV0MFD8"/>
<feature type="compositionally biased region" description="Basic and acidic residues" evidence="1">
    <location>
        <begin position="129"/>
        <end position="138"/>
    </location>
</feature>
<protein>
    <submittedName>
        <fullName evidence="2">Uncharacterized protein</fullName>
    </submittedName>
</protein>
<reference evidence="2" key="1">
    <citation type="submission" date="2022-08" db="EMBL/GenBank/DDBJ databases">
        <authorList>
            <person name="Gutierrez-Valencia J."/>
        </authorList>
    </citation>
    <scope>NUCLEOTIDE SEQUENCE</scope>
</reference>
<organism evidence="2 3">
    <name type="scientific">Linum tenue</name>
    <dbReference type="NCBI Taxonomy" id="586396"/>
    <lineage>
        <taxon>Eukaryota</taxon>
        <taxon>Viridiplantae</taxon>
        <taxon>Streptophyta</taxon>
        <taxon>Embryophyta</taxon>
        <taxon>Tracheophyta</taxon>
        <taxon>Spermatophyta</taxon>
        <taxon>Magnoliopsida</taxon>
        <taxon>eudicotyledons</taxon>
        <taxon>Gunneridae</taxon>
        <taxon>Pentapetalae</taxon>
        <taxon>rosids</taxon>
        <taxon>fabids</taxon>
        <taxon>Malpighiales</taxon>
        <taxon>Linaceae</taxon>
        <taxon>Linum</taxon>
    </lineage>
</organism>
<feature type="compositionally biased region" description="Low complexity" evidence="1">
    <location>
        <begin position="22"/>
        <end position="54"/>
    </location>
</feature>
<dbReference type="EMBL" id="CAMGYJ010000007">
    <property type="protein sequence ID" value="CAI0445105.1"/>
    <property type="molecule type" value="Genomic_DNA"/>
</dbReference>
<gene>
    <name evidence="2" type="ORF">LITE_LOCUS28424</name>
</gene>
<feature type="region of interest" description="Disordered" evidence="1">
    <location>
        <begin position="99"/>
        <end position="138"/>
    </location>
</feature>
<comment type="caution">
    <text evidence="2">The sequence shown here is derived from an EMBL/GenBank/DDBJ whole genome shotgun (WGS) entry which is preliminary data.</text>
</comment>
<evidence type="ECO:0000256" key="1">
    <source>
        <dbReference type="SAM" id="MobiDB-lite"/>
    </source>
</evidence>
<evidence type="ECO:0000313" key="2">
    <source>
        <dbReference type="EMBL" id="CAI0445105.1"/>
    </source>
</evidence>
<evidence type="ECO:0000313" key="3">
    <source>
        <dbReference type="Proteomes" id="UP001154282"/>
    </source>
</evidence>
<accession>A0AAV0MFD8</accession>
<keyword evidence="3" id="KW-1185">Reference proteome</keyword>